<feature type="domain" description="PAS" evidence="2">
    <location>
        <begin position="49"/>
        <end position="113"/>
    </location>
</feature>
<dbReference type="SMART" id="SM00331">
    <property type="entry name" value="PP2C_SIG"/>
    <property type="match status" value="1"/>
</dbReference>
<organism evidence="3 4">
    <name type="scientific">Streptomyces spirodelae</name>
    <dbReference type="NCBI Taxonomy" id="2812904"/>
    <lineage>
        <taxon>Bacteria</taxon>
        <taxon>Bacillati</taxon>
        <taxon>Actinomycetota</taxon>
        <taxon>Actinomycetes</taxon>
        <taxon>Kitasatosporales</taxon>
        <taxon>Streptomycetaceae</taxon>
        <taxon>Streptomyces</taxon>
    </lineage>
</organism>
<dbReference type="SUPFAM" id="SSF55785">
    <property type="entry name" value="PYP-like sensor domain (PAS domain)"/>
    <property type="match status" value="2"/>
</dbReference>
<dbReference type="Pfam" id="PF07228">
    <property type="entry name" value="SpoIIE"/>
    <property type="match status" value="1"/>
</dbReference>
<feature type="domain" description="PAS" evidence="2">
    <location>
        <begin position="171"/>
        <end position="234"/>
    </location>
</feature>
<dbReference type="InterPro" id="IPR029016">
    <property type="entry name" value="GAF-like_dom_sf"/>
</dbReference>
<evidence type="ECO:0000313" key="3">
    <source>
        <dbReference type="EMBL" id="MBO8184210.1"/>
    </source>
</evidence>
<dbReference type="CDD" id="cd00130">
    <property type="entry name" value="PAS"/>
    <property type="match status" value="2"/>
</dbReference>
<dbReference type="InterPro" id="IPR052016">
    <property type="entry name" value="Bact_Sigma-Reg"/>
</dbReference>
<dbReference type="SUPFAM" id="SSF81606">
    <property type="entry name" value="PP2C-like"/>
    <property type="match status" value="1"/>
</dbReference>
<evidence type="ECO:0000313" key="4">
    <source>
        <dbReference type="Proteomes" id="UP001518976"/>
    </source>
</evidence>
<keyword evidence="1" id="KW-0378">Hydrolase</keyword>
<dbReference type="Pfam" id="PF00989">
    <property type="entry name" value="PAS"/>
    <property type="match status" value="1"/>
</dbReference>
<dbReference type="Pfam" id="PF08448">
    <property type="entry name" value="PAS_4"/>
    <property type="match status" value="1"/>
</dbReference>
<evidence type="ECO:0000256" key="1">
    <source>
        <dbReference type="ARBA" id="ARBA00022801"/>
    </source>
</evidence>
<dbReference type="InterPro" id="IPR003018">
    <property type="entry name" value="GAF"/>
</dbReference>
<reference evidence="3 4" key="1">
    <citation type="submission" date="2021-02" db="EMBL/GenBank/DDBJ databases">
        <title>Streptomyces spirodelae sp. nov., isolated from duckweed.</title>
        <authorList>
            <person name="Saimee Y."/>
            <person name="Duangmal K."/>
        </authorList>
    </citation>
    <scope>NUCLEOTIDE SEQUENCE [LARGE SCALE GENOMIC DNA]</scope>
    <source>
        <strain evidence="3 4">DW4-2</strain>
    </source>
</reference>
<name>A0ABS3WM76_9ACTN</name>
<gene>
    <name evidence="3" type="ORF">JW592_01745</name>
</gene>
<dbReference type="Gene3D" id="3.60.40.10">
    <property type="entry name" value="PPM-type phosphatase domain"/>
    <property type="match status" value="1"/>
</dbReference>
<sequence>MGTPGLREGGWEGTAPARKVAAVVRNSEEPPQGDADGTPGVSLSPPGGLLDVLTVGAVVLDDRGRIVLWSPQAEQLFGYSAQEALGRYAAPLLVPDEYIELVLRLFDEVMREGKSWAGTFPVKCRDGKVRAFEFRNMRLRDDQSAVYALGLVTDQAALRQVERDLAFSTLLIQQSPMGIAVMDTDLRYVSVNPALSRLDGVGEEGHLGRTVHDVLPPGHARDSEAALRQVLETGEPVLDREVLGGETPMGRGHAWSVSIYRLDDAGGRPLGLSVAVTDVTARHRAAIQAEQARQHLSHLAEASVRIGTTLDLEQTAHELAEIAVPELADVAAVDVLDAAVRDHPVRIPQEETAAFRALALATAYPTVAAEAADPTGEVAHYSAERLVTRCVALGQPVVVPAVQPEDLRKIARDEHAAALLARAGVHSYLAVPLIARGEVLGALDLKRSRNPKPFDHDDTILACELAGRAAVCIDNARLYRQQHSIALTLQRSMLPTPATTSARLRIASRYQPAGAHSEIGGDWFDVLELEEECTALVVGDVMGSGVNAAATMGRLRTATQTLTQLALPPSDVLRHLDQITTGLDPYFATCLYAVYEPRNNRCLLSSAGHLPPVLVPTRGEPRLVEVPTGTPLGIGGGEHGTAAVDLNPGDLLVLYTDGLIETRHDDIEDRLAVLLDLLRPVAGSARSLEETCDHLLDALRNPENHDDVALLLMSPTE</sequence>
<dbReference type="NCBIfam" id="TIGR00229">
    <property type="entry name" value="sensory_box"/>
    <property type="match status" value="2"/>
</dbReference>
<dbReference type="InterPro" id="IPR036457">
    <property type="entry name" value="PPM-type-like_dom_sf"/>
</dbReference>
<dbReference type="InterPro" id="IPR013767">
    <property type="entry name" value="PAS_fold"/>
</dbReference>
<dbReference type="SMART" id="SM00065">
    <property type="entry name" value="GAF"/>
    <property type="match status" value="1"/>
</dbReference>
<dbReference type="InterPro" id="IPR001932">
    <property type="entry name" value="PPM-type_phosphatase-like_dom"/>
</dbReference>
<dbReference type="PROSITE" id="PS50112">
    <property type="entry name" value="PAS"/>
    <property type="match status" value="2"/>
</dbReference>
<dbReference type="EMBL" id="JAFFZN010000001">
    <property type="protein sequence ID" value="MBO8184210.1"/>
    <property type="molecule type" value="Genomic_DNA"/>
</dbReference>
<evidence type="ECO:0000259" key="2">
    <source>
        <dbReference type="PROSITE" id="PS50112"/>
    </source>
</evidence>
<dbReference type="InterPro" id="IPR013656">
    <property type="entry name" value="PAS_4"/>
</dbReference>
<dbReference type="Proteomes" id="UP001518976">
    <property type="component" value="Unassembled WGS sequence"/>
</dbReference>
<dbReference type="InterPro" id="IPR035965">
    <property type="entry name" value="PAS-like_dom_sf"/>
</dbReference>
<dbReference type="SMART" id="SM00091">
    <property type="entry name" value="PAS"/>
    <property type="match status" value="2"/>
</dbReference>
<dbReference type="SUPFAM" id="SSF55781">
    <property type="entry name" value="GAF domain-like"/>
    <property type="match status" value="1"/>
</dbReference>
<dbReference type="Pfam" id="PF01590">
    <property type="entry name" value="GAF"/>
    <property type="match status" value="1"/>
</dbReference>
<keyword evidence="4" id="KW-1185">Reference proteome</keyword>
<dbReference type="InterPro" id="IPR000014">
    <property type="entry name" value="PAS"/>
</dbReference>
<dbReference type="PANTHER" id="PTHR43156:SF2">
    <property type="entry name" value="STAGE II SPORULATION PROTEIN E"/>
    <property type="match status" value="1"/>
</dbReference>
<dbReference type="Gene3D" id="3.30.450.20">
    <property type="entry name" value="PAS domain"/>
    <property type="match status" value="2"/>
</dbReference>
<accession>A0ABS3WM76</accession>
<dbReference type="Gene3D" id="3.30.450.40">
    <property type="match status" value="1"/>
</dbReference>
<comment type="caution">
    <text evidence="3">The sequence shown here is derived from an EMBL/GenBank/DDBJ whole genome shotgun (WGS) entry which is preliminary data.</text>
</comment>
<dbReference type="PANTHER" id="PTHR43156">
    <property type="entry name" value="STAGE II SPORULATION PROTEIN E-RELATED"/>
    <property type="match status" value="1"/>
</dbReference>
<protein>
    <submittedName>
        <fullName evidence="3">SpoIIE family protein phosphatase</fullName>
    </submittedName>
</protein>
<proteinExistence type="predicted"/>